<protein>
    <submittedName>
        <fullName evidence="4">Non-heme dioxygenase N-terminal domain-containing protein</fullName>
    </submittedName>
</protein>
<keyword evidence="4" id="KW-0560">Oxidoreductase</keyword>
<reference evidence="4" key="1">
    <citation type="journal article" date="2022" name="Int. J. Mol. Sci.">
        <title>Draft Genome of Tanacetum Coccineum: Genomic Comparison of Closely Related Tanacetum-Family Plants.</title>
        <authorList>
            <person name="Yamashiro T."/>
            <person name="Shiraishi A."/>
            <person name="Nakayama K."/>
            <person name="Satake H."/>
        </authorList>
    </citation>
    <scope>NUCLEOTIDE SEQUENCE</scope>
</reference>
<feature type="domain" description="Isopenicillin N synthase-like Fe(2+) 2OG dioxygenase" evidence="3">
    <location>
        <begin position="89"/>
        <end position="150"/>
    </location>
</feature>
<keyword evidence="5" id="KW-1185">Reference proteome</keyword>
<dbReference type="InterPro" id="IPR050295">
    <property type="entry name" value="Plant_2OG-oxidoreductases"/>
</dbReference>
<dbReference type="Pfam" id="PF03171">
    <property type="entry name" value="2OG-FeII_Oxy"/>
    <property type="match status" value="1"/>
</dbReference>
<evidence type="ECO:0000256" key="2">
    <source>
        <dbReference type="ARBA" id="ARBA00023004"/>
    </source>
</evidence>
<dbReference type="InterPro" id="IPR044861">
    <property type="entry name" value="IPNS-like_FE2OG_OXY"/>
</dbReference>
<dbReference type="Proteomes" id="UP001151760">
    <property type="component" value="Unassembled WGS sequence"/>
</dbReference>
<dbReference type="Gene3D" id="2.60.120.330">
    <property type="entry name" value="B-lactam Antibiotic, Isopenicillin N Synthase, Chain"/>
    <property type="match status" value="1"/>
</dbReference>
<reference evidence="4" key="2">
    <citation type="submission" date="2022-01" db="EMBL/GenBank/DDBJ databases">
        <authorList>
            <person name="Yamashiro T."/>
            <person name="Shiraishi A."/>
            <person name="Satake H."/>
            <person name="Nakayama K."/>
        </authorList>
    </citation>
    <scope>NUCLEOTIDE SEQUENCE</scope>
</reference>
<evidence type="ECO:0000313" key="4">
    <source>
        <dbReference type="EMBL" id="GJT03149.1"/>
    </source>
</evidence>
<keyword evidence="4" id="KW-0223">Dioxygenase</keyword>
<name>A0ABQ5AQ22_9ASTR</name>
<keyword evidence="1" id="KW-0479">Metal-binding</keyword>
<keyword evidence="2" id="KW-0408">Iron</keyword>
<proteinExistence type="predicted"/>
<dbReference type="GO" id="GO:0051213">
    <property type="term" value="F:dioxygenase activity"/>
    <property type="evidence" value="ECO:0007669"/>
    <property type="project" value="UniProtKB-KW"/>
</dbReference>
<evidence type="ECO:0000256" key="1">
    <source>
        <dbReference type="ARBA" id="ARBA00022723"/>
    </source>
</evidence>
<comment type="caution">
    <text evidence="4">The sequence shown here is derived from an EMBL/GenBank/DDBJ whole genome shotgun (WGS) entry which is preliminary data.</text>
</comment>
<accession>A0ABQ5AQ22</accession>
<organism evidence="4 5">
    <name type="scientific">Tanacetum coccineum</name>
    <dbReference type="NCBI Taxonomy" id="301880"/>
    <lineage>
        <taxon>Eukaryota</taxon>
        <taxon>Viridiplantae</taxon>
        <taxon>Streptophyta</taxon>
        <taxon>Embryophyta</taxon>
        <taxon>Tracheophyta</taxon>
        <taxon>Spermatophyta</taxon>
        <taxon>Magnoliopsida</taxon>
        <taxon>eudicotyledons</taxon>
        <taxon>Gunneridae</taxon>
        <taxon>Pentapetalae</taxon>
        <taxon>asterids</taxon>
        <taxon>campanulids</taxon>
        <taxon>Asterales</taxon>
        <taxon>Asteraceae</taxon>
        <taxon>Asteroideae</taxon>
        <taxon>Anthemideae</taxon>
        <taxon>Anthemidinae</taxon>
        <taxon>Tanacetum</taxon>
    </lineage>
</organism>
<dbReference type="EMBL" id="BQNB010012403">
    <property type="protein sequence ID" value="GJT03149.1"/>
    <property type="molecule type" value="Genomic_DNA"/>
</dbReference>
<gene>
    <name evidence="4" type="ORF">Tco_0824318</name>
</gene>
<dbReference type="PANTHER" id="PTHR47991">
    <property type="entry name" value="OXOGLUTARATE/IRON-DEPENDENT DIOXYGENASE"/>
    <property type="match status" value="1"/>
</dbReference>
<dbReference type="InterPro" id="IPR027443">
    <property type="entry name" value="IPNS-like_sf"/>
</dbReference>
<sequence length="150" mass="16544">MAHGMDFIDTKLVGYGLGGFSFRYLAYINLCVEGCVVEENQRGCGSMRRTVAAFGLGIRRRQRPDDDGLSFPVMTFIGLYGTMASISARYNYYLPCPWPEKVLGVKAHADSSSITVLLQDEEVEGLQLLSDNQWVGVPIVRDALTINVGD</sequence>
<dbReference type="SUPFAM" id="SSF51197">
    <property type="entry name" value="Clavaminate synthase-like"/>
    <property type="match status" value="1"/>
</dbReference>
<evidence type="ECO:0000259" key="3">
    <source>
        <dbReference type="Pfam" id="PF03171"/>
    </source>
</evidence>
<evidence type="ECO:0000313" key="5">
    <source>
        <dbReference type="Proteomes" id="UP001151760"/>
    </source>
</evidence>